<sequence>WANPYPVDFQAASGVAWAPAVTWVSSLYEVFGRLFQMRGFVEEMAAGSGTIMTAEFSGINQTGMYLTGLTLEQASQGSPARGFADGENSAWCIYTPEADFGNAEISELYYPILFLGRNVAPDSGGFGQFRGGLGHTAVWMVYNTPGLEYQCGDAGMRSKVVGNHGMFGAYPSVPDRPGYGRDTNVKELIDAQKPLIHERGGPESPAVASVIEARDVQDNMIAPFVTPEPLHDYDIIVHPIAGAEAMGDPISRDPV</sequence>
<reference evidence="2" key="1">
    <citation type="journal article" date="2014" name="Front. Microbiol.">
        <title>High frequency of phylogenetically diverse reductive dehalogenase-homologous genes in deep subseafloor sedimentary metagenomes.</title>
        <authorList>
            <person name="Kawai M."/>
            <person name="Futagami T."/>
            <person name="Toyoda A."/>
            <person name="Takaki Y."/>
            <person name="Nishi S."/>
            <person name="Hori S."/>
            <person name="Arai W."/>
            <person name="Tsubouchi T."/>
            <person name="Morono Y."/>
            <person name="Uchiyama I."/>
            <person name="Ito T."/>
            <person name="Fujiyama A."/>
            <person name="Inagaki F."/>
            <person name="Takami H."/>
        </authorList>
    </citation>
    <scope>NUCLEOTIDE SEQUENCE</scope>
    <source>
        <strain evidence="2">Expedition CK06-06</strain>
    </source>
</reference>
<evidence type="ECO:0000313" key="2">
    <source>
        <dbReference type="EMBL" id="GAG24909.1"/>
    </source>
</evidence>
<feature type="non-terminal residue" evidence="2">
    <location>
        <position position="1"/>
    </location>
</feature>
<gene>
    <name evidence="2" type="ORF">S01H1_59101</name>
</gene>
<dbReference type="Pfam" id="PF02538">
    <property type="entry name" value="Hydantoinase_B"/>
    <property type="match status" value="1"/>
</dbReference>
<dbReference type="EMBL" id="BARS01038639">
    <property type="protein sequence ID" value="GAG24909.1"/>
    <property type="molecule type" value="Genomic_DNA"/>
</dbReference>
<evidence type="ECO:0000259" key="1">
    <source>
        <dbReference type="Pfam" id="PF02538"/>
    </source>
</evidence>
<feature type="domain" description="Hydantoinase B/oxoprolinase" evidence="1">
    <location>
        <begin position="18"/>
        <end position="176"/>
    </location>
</feature>
<dbReference type="GO" id="GO:0003824">
    <property type="term" value="F:catalytic activity"/>
    <property type="evidence" value="ECO:0007669"/>
    <property type="project" value="InterPro"/>
</dbReference>
<dbReference type="AlphaFoldDB" id="X0W286"/>
<organism evidence="2">
    <name type="scientific">marine sediment metagenome</name>
    <dbReference type="NCBI Taxonomy" id="412755"/>
    <lineage>
        <taxon>unclassified sequences</taxon>
        <taxon>metagenomes</taxon>
        <taxon>ecological metagenomes</taxon>
    </lineage>
</organism>
<comment type="caution">
    <text evidence="2">The sequence shown here is derived from an EMBL/GenBank/DDBJ whole genome shotgun (WGS) entry which is preliminary data.</text>
</comment>
<dbReference type="InterPro" id="IPR003692">
    <property type="entry name" value="Hydantoinase_B"/>
</dbReference>
<feature type="non-terminal residue" evidence="2">
    <location>
        <position position="255"/>
    </location>
</feature>
<accession>X0W286</accession>
<name>X0W286_9ZZZZ</name>
<proteinExistence type="predicted"/>
<protein>
    <recommendedName>
        <fullName evidence="1">Hydantoinase B/oxoprolinase domain-containing protein</fullName>
    </recommendedName>
</protein>